<dbReference type="AlphaFoldDB" id="A0A6B2QZX8"/>
<feature type="signal peptide" evidence="11">
    <location>
        <begin position="1"/>
        <end position="20"/>
    </location>
</feature>
<proteinExistence type="predicted"/>
<keyword evidence="4" id="KW-1134">Transmembrane beta strand</keyword>
<feature type="chain" id="PRO_5025480609" evidence="11">
    <location>
        <begin position="21"/>
        <end position="393"/>
    </location>
</feature>
<protein>
    <submittedName>
        <fullName evidence="13">Porin</fullName>
    </submittedName>
</protein>
<evidence type="ECO:0000256" key="3">
    <source>
        <dbReference type="ARBA" id="ARBA00022448"/>
    </source>
</evidence>
<dbReference type="PANTHER" id="PTHR34501">
    <property type="entry name" value="PROTEIN YDDL-RELATED"/>
    <property type="match status" value="1"/>
</dbReference>
<keyword evidence="3" id="KW-0813">Transport</keyword>
<dbReference type="InterPro" id="IPR050298">
    <property type="entry name" value="Gram-neg_bact_OMP"/>
</dbReference>
<evidence type="ECO:0000256" key="2">
    <source>
        <dbReference type="ARBA" id="ARBA00011233"/>
    </source>
</evidence>
<evidence type="ECO:0000256" key="9">
    <source>
        <dbReference type="ARBA" id="ARBA00023136"/>
    </source>
</evidence>
<accession>A0A6B2QZX8</accession>
<keyword evidence="5" id="KW-0812">Transmembrane</keyword>
<dbReference type="CDD" id="cd00342">
    <property type="entry name" value="gram_neg_porins"/>
    <property type="match status" value="1"/>
</dbReference>
<evidence type="ECO:0000256" key="6">
    <source>
        <dbReference type="ARBA" id="ARBA00022729"/>
    </source>
</evidence>
<reference evidence="13" key="1">
    <citation type="submission" date="2020-02" db="EMBL/GenBank/DDBJ databases">
        <authorList>
            <person name="Chen W.-M."/>
        </authorList>
    </citation>
    <scope>NUCLEOTIDE SEQUENCE</scope>
    <source>
        <strain evidence="13">NBD-18</strain>
    </source>
</reference>
<comment type="caution">
    <text evidence="13">The sequence shown here is derived from an EMBL/GenBank/DDBJ whole genome shotgun (WGS) entry which is preliminary data.</text>
</comment>
<feature type="domain" description="Porin" evidence="12">
    <location>
        <begin position="7"/>
        <end position="373"/>
    </location>
</feature>
<dbReference type="GO" id="GO:0046930">
    <property type="term" value="C:pore complex"/>
    <property type="evidence" value="ECO:0007669"/>
    <property type="project" value="UniProtKB-KW"/>
</dbReference>
<organism evidence="13">
    <name type="scientific">Sheuella amnicola</name>
    <dbReference type="NCBI Taxonomy" id="2707330"/>
    <lineage>
        <taxon>Bacteria</taxon>
        <taxon>Pseudomonadati</taxon>
        <taxon>Pseudomonadota</taxon>
        <taxon>Betaproteobacteria</taxon>
        <taxon>Burkholderiales</taxon>
        <taxon>Alcaligenaceae</taxon>
        <taxon>Sheuella</taxon>
    </lineage>
</organism>
<evidence type="ECO:0000256" key="8">
    <source>
        <dbReference type="ARBA" id="ARBA00023114"/>
    </source>
</evidence>
<dbReference type="PRINTS" id="PR00184">
    <property type="entry name" value="NEISSPPORIN"/>
</dbReference>
<keyword evidence="9" id="KW-0472">Membrane</keyword>
<keyword evidence="8" id="KW-0626">Porin</keyword>
<dbReference type="InterPro" id="IPR002299">
    <property type="entry name" value="Porin_Neis"/>
</dbReference>
<evidence type="ECO:0000256" key="1">
    <source>
        <dbReference type="ARBA" id="ARBA00004571"/>
    </source>
</evidence>
<dbReference type="PANTHER" id="PTHR34501:SF9">
    <property type="entry name" value="MAJOR OUTER MEMBRANE PROTEIN P.IA"/>
    <property type="match status" value="1"/>
</dbReference>
<dbReference type="Pfam" id="PF13609">
    <property type="entry name" value="Porin_4"/>
    <property type="match status" value="1"/>
</dbReference>
<dbReference type="Gene3D" id="2.40.160.10">
    <property type="entry name" value="Porin"/>
    <property type="match status" value="1"/>
</dbReference>
<evidence type="ECO:0000259" key="12">
    <source>
        <dbReference type="Pfam" id="PF13609"/>
    </source>
</evidence>
<evidence type="ECO:0000313" key="13">
    <source>
        <dbReference type="EMBL" id="NDY82719.1"/>
    </source>
</evidence>
<name>A0A6B2QZX8_9BURK</name>
<sequence>MKKTLLAAALLAGFAGAASAQSSVTLYGILDAGVAYKQLKYSDNTLSNFGVAYGTQSGNRWGLRGVEDLGSGNRLTFQLENGFDLGNGTLGQSGREFGRQAWFGVENDAWGYARMGRQLNFATDYFGAIDPFAQGFAQANIGAVMGSTNTYRMSNALKYQTPNMSGFQAGVAYSFATGYDALYLNNGANVTSGSGYNYATTNNTRQVSLGAKYANGPIYVAASYDKLYGATGIVGGSPEASPSEWNLGGSYDFKVVKLSAAYGQTRGGWMAGQNSQGNSGASIDASGVVNNKVFGGNGGLLFDSNWGVNSYLIGATIPVGSAGNVLASWGMARPNGNMQDAYNAANMNTYNLGYTYAFTKRTNMYAYVSYAQNYATIDGLSSTVVGLGMRHQF</sequence>
<evidence type="ECO:0000256" key="4">
    <source>
        <dbReference type="ARBA" id="ARBA00022452"/>
    </source>
</evidence>
<dbReference type="SUPFAM" id="SSF56935">
    <property type="entry name" value="Porins"/>
    <property type="match status" value="1"/>
</dbReference>
<evidence type="ECO:0000256" key="5">
    <source>
        <dbReference type="ARBA" id="ARBA00022692"/>
    </source>
</evidence>
<dbReference type="GO" id="GO:0006811">
    <property type="term" value="P:monoatomic ion transport"/>
    <property type="evidence" value="ECO:0007669"/>
    <property type="project" value="UniProtKB-KW"/>
</dbReference>
<dbReference type="GO" id="GO:0009279">
    <property type="term" value="C:cell outer membrane"/>
    <property type="evidence" value="ECO:0007669"/>
    <property type="project" value="UniProtKB-SubCell"/>
</dbReference>
<evidence type="ECO:0000256" key="11">
    <source>
        <dbReference type="SAM" id="SignalP"/>
    </source>
</evidence>
<keyword evidence="6 11" id="KW-0732">Signal</keyword>
<comment type="subunit">
    <text evidence="2">Homotrimer.</text>
</comment>
<evidence type="ECO:0000256" key="7">
    <source>
        <dbReference type="ARBA" id="ARBA00023065"/>
    </source>
</evidence>
<dbReference type="EMBL" id="JAAGRN010000003">
    <property type="protein sequence ID" value="NDY82719.1"/>
    <property type="molecule type" value="Genomic_DNA"/>
</dbReference>
<keyword evidence="10" id="KW-0998">Cell outer membrane</keyword>
<gene>
    <name evidence="13" type="ORF">G3I67_05670</name>
</gene>
<keyword evidence="7" id="KW-0406">Ion transport</keyword>
<dbReference type="InterPro" id="IPR023614">
    <property type="entry name" value="Porin_dom_sf"/>
</dbReference>
<evidence type="ECO:0000256" key="10">
    <source>
        <dbReference type="ARBA" id="ARBA00023237"/>
    </source>
</evidence>
<dbReference type="RefSeq" id="WP_163652415.1">
    <property type="nucleotide sequence ID" value="NZ_JAAGRN010000003.1"/>
</dbReference>
<dbReference type="GO" id="GO:0015288">
    <property type="term" value="F:porin activity"/>
    <property type="evidence" value="ECO:0007669"/>
    <property type="project" value="UniProtKB-KW"/>
</dbReference>
<dbReference type="InterPro" id="IPR033900">
    <property type="entry name" value="Gram_neg_porin_domain"/>
</dbReference>
<comment type="subcellular location">
    <subcellularLocation>
        <location evidence="1">Cell outer membrane</location>
        <topology evidence="1">Multi-pass membrane protein</topology>
    </subcellularLocation>
</comment>